<dbReference type="Proteomes" id="UP000290365">
    <property type="component" value="Chromosome"/>
</dbReference>
<feature type="region of interest" description="Disordered" evidence="1">
    <location>
        <begin position="1"/>
        <end position="61"/>
    </location>
</feature>
<keyword evidence="3" id="KW-1185">Reference proteome</keyword>
<name>A0A4P6JVV8_KTERU</name>
<evidence type="ECO:0000256" key="1">
    <source>
        <dbReference type="SAM" id="MobiDB-lite"/>
    </source>
</evidence>
<proteinExistence type="predicted"/>
<evidence type="ECO:0000313" key="2">
    <source>
        <dbReference type="EMBL" id="QBD79807.1"/>
    </source>
</evidence>
<gene>
    <name evidence="2" type="ORF">EPA93_29035</name>
</gene>
<accession>A0A4P6JVV8</accession>
<evidence type="ECO:0000313" key="3">
    <source>
        <dbReference type="Proteomes" id="UP000290365"/>
    </source>
</evidence>
<dbReference type="AlphaFoldDB" id="A0A4P6JVV8"/>
<feature type="compositionally biased region" description="Basic and acidic residues" evidence="1">
    <location>
        <begin position="12"/>
        <end position="29"/>
    </location>
</feature>
<dbReference type="EMBL" id="CP035758">
    <property type="protein sequence ID" value="QBD79807.1"/>
    <property type="molecule type" value="Genomic_DNA"/>
</dbReference>
<dbReference type="RefSeq" id="WP_129890873.1">
    <property type="nucleotide sequence ID" value="NZ_CP035758.1"/>
</dbReference>
<sequence>MTMTQFKSWILGDKDKDKDKDDDKKDDPWRMPSTPPIPDTPEPKENPWELPNTPDPFKPGW</sequence>
<dbReference type="KEGG" id="kbs:EPA93_29035"/>
<reference evidence="2 3" key="1">
    <citation type="submission" date="2019-01" db="EMBL/GenBank/DDBJ databases">
        <title>Ktedonosporobacter rubrisoli SCAWS-G2.</title>
        <authorList>
            <person name="Huang Y."/>
            <person name="Yan B."/>
        </authorList>
    </citation>
    <scope>NUCLEOTIDE SEQUENCE [LARGE SCALE GENOMIC DNA]</scope>
    <source>
        <strain evidence="2 3">SCAWS-G2</strain>
    </source>
</reference>
<organism evidence="2 3">
    <name type="scientific">Ktedonosporobacter rubrisoli</name>
    <dbReference type="NCBI Taxonomy" id="2509675"/>
    <lineage>
        <taxon>Bacteria</taxon>
        <taxon>Bacillati</taxon>
        <taxon>Chloroflexota</taxon>
        <taxon>Ktedonobacteria</taxon>
        <taxon>Ktedonobacterales</taxon>
        <taxon>Ktedonosporobacteraceae</taxon>
        <taxon>Ktedonosporobacter</taxon>
    </lineage>
</organism>
<protein>
    <submittedName>
        <fullName evidence="2">Uncharacterized protein</fullName>
    </submittedName>
</protein>